<dbReference type="SUPFAM" id="SSF82714">
    <property type="entry name" value="Multidrug efflux transporter AcrB TolC docking domain, DN and DC subdomains"/>
    <property type="match status" value="2"/>
</dbReference>
<gene>
    <name evidence="3" type="ORF">BMG03_09400</name>
</gene>
<feature type="region of interest" description="Disordered" evidence="1">
    <location>
        <begin position="1027"/>
        <end position="1047"/>
    </location>
</feature>
<accession>A0ABM6IGT6</accession>
<feature type="transmembrane region" description="Helical" evidence="2">
    <location>
        <begin position="424"/>
        <end position="443"/>
    </location>
</feature>
<feature type="transmembrane region" description="Helical" evidence="2">
    <location>
        <begin position="864"/>
        <end position="883"/>
    </location>
</feature>
<feature type="transmembrane region" description="Helical" evidence="2">
    <location>
        <begin position="918"/>
        <end position="941"/>
    </location>
</feature>
<dbReference type="Gene3D" id="3.30.70.1440">
    <property type="entry name" value="Multidrug efflux transporter AcrB pore domain"/>
    <property type="match status" value="1"/>
</dbReference>
<dbReference type="InterPro" id="IPR027463">
    <property type="entry name" value="AcrB_DN_DC_subdom"/>
</dbReference>
<dbReference type="InterPro" id="IPR001036">
    <property type="entry name" value="Acrflvin-R"/>
</dbReference>
<evidence type="ECO:0000256" key="2">
    <source>
        <dbReference type="SAM" id="Phobius"/>
    </source>
</evidence>
<organism evidence="3 4">
    <name type="scientific">Thioclava nitratireducens</name>
    <dbReference type="NCBI Taxonomy" id="1915078"/>
    <lineage>
        <taxon>Bacteria</taxon>
        <taxon>Pseudomonadati</taxon>
        <taxon>Pseudomonadota</taxon>
        <taxon>Alphaproteobacteria</taxon>
        <taxon>Rhodobacterales</taxon>
        <taxon>Paracoccaceae</taxon>
        <taxon>Thioclava</taxon>
    </lineage>
</organism>
<keyword evidence="2" id="KW-0812">Transmembrane</keyword>
<keyword evidence="4" id="KW-1185">Reference proteome</keyword>
<dbReference type="SUPFAM" id="SSF82866">
    <property type="entry name" value="Multidrug efflux transporter AcrB transmembrane domain"/>
    <property type="match status" value="2"/>
</dbReference>
<dbReference type="RefSeq" id="WP_075774672.1">
    <property type="nucleotide sequence ID" value="NZ_CP019437.1"/>
</dbReference>
<dbReference type="PRINTS" id="PR00702">
    <property type="entry name" value="ACRIFLAVINRP"/>
</dbReference>
<reference evidence="3 4" key="1">
    <citation type="submission" date="2017-01" db="EMBL/GenBank/DDBJ databases">
        <title>The complete genome sequence of a sulfur-oxidizing marine bacterium Thioclava sp. 25B10_4T.</title>
        <authorList>
            <person name="Liu Y."/>
            <person name="Lai Q."/>
            <person name="Shao Z."/>
        </authorList>
    </citation>
    <scope>NUCLEOTIDE SEQUENCE [LARGE SCALE GENOMIC DNA]</scope>
    <source>
        <strain evidence="3 4">25B10_4</strain>
    </source>
</reference>
<dbReference type="SUPFAM" id="SSF82693">
    <property type="entry name" value="Multidrug efflux transporter AcrB pore domain, PN1, PN2, PC1 and PC2 subdomains"/>
    <property type="match status" value="3"/>
</dbReference>
<feature type="transmembrane region" description="Helical" evidence="2">
    <location>
        <begin position="520"/>
        <end position="542"/>
    </location>
</feature>
<evidence type="ECO:0008006" key="5">
    <source>
        <dbReference type="Google" id="ProtNLM"/>
    </source>
</evidence>
<dbReference type="Gene3D" id="1.20.1640.10">
    <property type="entry name" value="Multidrug efflux transporter AcrB transmembrane domain"/>
    <property type="match status" value="2"/>
</dbReference>
<dbReference type="Gene3D" id="3.30.2090.10">
    <property type="entry name" value="Multidrug efflux transporter AcrB TolC docking domain, DN and DC subdomains"/>
    <property type="match status" value="2"/>
</dbReference>
<keyword evidence="2" id="KW-0472">Membrane</keyword>
<name>A0ABM6IGT6_9RHOB</name>
<dbReference type="Gene3D" id="3.30.70.1320">
    <property type="entry name" value="Multidrug efflux transporter AcrB pore domain like"/>
    <property type="match status" value="1"/>
</dbReference>
<dbReference type="Pfam" id="PF00873">
    <property type="entry name" value="ACR_tran"/>
    <property type="match status" value="1"/>
</dbReference>
<proteinExistence type="predicted"/>
<feature type="transmembrane region" description="Helical" evidence="2">
    <location>
        <begin position="354"/>
        <end position="377"/>
    </location>
</feature>
<sequence length="1047" mass="111285">MIALFAGHRTAANIAMIAIAGLGLMALPSLQRDTFPATPPSDVSVRITYPGAAPSEVETGICTVTDPILTRVENLAKLTCLARDNSAQITAEMIEGADMTRFYNDIKDAVDGINSFPDKADDPVVQIVERTASVSSVAVTGPDDPAVLYAYAQSFADQLRADPAISLVSVNGFSDREIAIEFDRSALERFGLDMGAVGATLARYSLDMPAGSLEGRSGEVAIRFLGERRTPAELAQIPIAGSAAGGEVRLGDVATIREGFADPSQATYFDGKRAAIVSVQKTASQDALRVRAALDREMAQAQAEAPGNIQLAISADSTRNIVERLRIIGVNGLQGLILVLVAMWLFFGLRMSFWVAMGLPISFLGAIFAMQFLGYTINMMTMVALLVATGLLMDDAIVISENIVRRRQQGEPAQVAAVKGTMQVFPGVLASFLTTAMVIGPLSFLTGNIGALLKYIPIVLLITLTVSLIEAFLILPAHMRHSLRHDMRPGPVQRAVNGAFDRLRDRVIVPLAGVALRWRYLTIGLAIFLVSLSIAPFTGGFLKYQSFPTLESDTVEARLLLPAGAPLSLTEARVSKVVKALKEMDAELSPAQPDGQPLVRSYTITYGSNADSPTTGPNMATVSASLLPAGTRTTDVGTVLDRWKQLVGKMPDMAAFRITDKERGAGGKPIDLLVTGPDLGELATTARELRRFFRGFDGVRDVTFDLQPGKPELVVRMKPGVANLLGVTPAALAGELRAAFRGDSAVSFADARGQVDIVARLAPFERRAIGDVLALRVPGKNGALVPLSAVATVSETRGYTTITHVNGQRAVSVQGTIDPTRANSRELMAAMRADYLPELAQKRPDVKVQVLGEEQDTATTGASLARFMTAGAVGVYLLLAFYMGSFIRPVAVIATIPLSLIGVMWGHVLLGLPLSLPSLVGLATLAGVVVNDAILLDAFIGERRATGPPMLEAGKEAVRDRFRAIFLTSLTTVVGLGPLLLESSTQAQFLRPIVASLAFGLSAATVLSLFVTPAILAVLEDFGVRTADPEPEAPEPPVEHPVDALPV</sequence>
<dbReference type="PANTHER" id="PTHR32063:SF33">
    <property type="entry name" value="RND SUPERFAMILY EFFLUX PUMP PERMEASE COMPONENT"/>
    <property type="match status" value="1"/>
</dbReference>
<evidence type="ECO:0000313" key="4">
    <source>
        <dbReference type="Proteomes" id="UP000185622"/>
    </source>
</evidence>
<feature type="transmembrane region" description="Helical" evidence="2">
    <location>
        <begin position="12"/>
        <end position="30"/>
    </location>
</feature>
<dbReference type="PANTHER" id="PTHR32063">
    <property type="match status" value="1"/>
</dbReference>
<evidence type="ECO:0000256" key="1">
    <source>
        <dbReference type="SAM" id="MobiDB-lite"/>
    </source>
</evidence>
<feature type="transmembrane region" description="Helical" evidence="2">
    <location>
        <begin position="993"/>
        <end position="1019"/>
    </location>
</feature>
<keyword evidence="2" id="KW-1133">Transmembrane helix</keyword>
<feature type="compositionally biased region" description="Basic and acidic residues" evidence="1">
    <location>
        <begin position="1037"/>
        <end position="1047"/>
    </location>
</feature>
<feature type="transmembrane region" description="Helical" evidence="2">
    <location>
        <begin position="962"/>
        <end position="981"/>
    </location>
</feature>
<protein>
    <recommendedName>
        <fullName evidence="5">Acriflavin resistance protein</fullName>
    </recommendedName>
</protein>
<evidence type="ECO:0000313" key="3">
    <source>
        <dbReference type="EMBL" id="AQS47996.1"/>
    </source>
</evidence>
<feature type="transmembrane region" description="Helical" evidence="2">
    <location>
        <begin position="327"/>
        <end position="347"/>
    </location>
</feature>
<dbReference type="EMBL" id="CP019437">
    <property type="protein sequence ID" value="AQS47996.1"/>
    <property type="molecule type" value="Genomic_DNA"/>
</dbReference>
<feature type="transmembrane region" description="Helical" evidence="2">
    <location>
        <begin position="455"/>
        <end position="475"/>
    </location>
</feature>
<feature type="transmembrane region" description="Helical" evidence="2">
    <location>
        <begin position="890"/>
        <end position="912"/>
    </location>
</feature>
<dbReference type="Gene3D" id="3.30.70.1430">
    <property type="entry name" value="Multidrug efflux transporter AcrB pore domain"/>
    <property type="match status" value="2"/>
</dbReference>
<dbReference type="Proteomes" id="UP000185622">
    <property type="component" value="Chromosome"/>
</dbReference>